<proteinExistence type="predicted"/>
<dbReference type="Gene3D" id="3.20.20.140">
    <property type="entry name" value="Metal-dependent hydrolases"/>
    <property type="match status" value="1"/>
</dbReference>
<dbReference type="GO" id="GO:0016810">
    <property type="term" value="F:hydrolase activity, acting on carbon-nitrogen (but not peptide) bonds"/>
    <property type="evidence" value="ECO:0007669"/>
    <property type="project" value="InterPro"/>
</dbReference>
<dbReference type="InterPro" id="IPR011059">
    <property type="entry name" value="Metal-dep_hydrolase_composite"/>
</dbReference>
<evidence type="ECO:0000259" key="1">
    <source>
        <dbReference type="Pfam" id="PF01979"/>
    </source>
</evidence>
<dbReference type="EMBL" id="PZPL01000001">
    <property type="protein sequence ID" value="PTL72653.1"/>
    <property type="molecule type" value="Genomic_DNA"/>
</dbReference>
<dbReference type="InterPro" id="IPR050287">
    <property type="entry name" value="MTA/SAH_deaminase"/>
</dbReference>
<dbReference type="Pfam" id="PF01979">
    <property type="entry name" value="Amidohydro_1"/>
    <property type="match status" value="1"/>
</dbReference>
<evidence type="ECO:0000313" key="3">
    <source>
        <dbReference type="Proteomes" id="UP000241085"/>
    </source>
</evidence>
<dbReference type="PANTHER" id="PTHR43794">
    <property type="entry name" value="AMINOHYDROLASE SSNA-RELATED"/>
    <property type="match status" value="1"/>
</dbReference>
<dbReference type="Proteomes" id="UP000241085">
    <property type="component" value="Unassembled WGS sequence"/>
</dbReference>
<dbReference type="AlphaFoldDB" id="A0A2T4USZ5"/>
<keyword evidence="2" id="KW-0378">Hydrolase</keyword>
<dbReference type="PANTHER" id="PTHR43794:SF5">
    <property type="entry name" value="CHLOROHYDROLASE FAMILY PROTEIN"/>
    <property type="match status" value="1"/>
</dbReference>
<dbReference type="SUPFAM" id="SSF51556">
    <property type="entry name" value="Metallo-dependent hydrolases"/>
    <property type="match status" value="1"/>
</dbReference>
<evidence type="ECO:0000313" key="2">
    <source>
        <dbReference type="EMBL" id="PTL72653.1"/>
    </source>
</evidence>
<reference evidence="2 3" key="1">
    <citation type="submission" date="2018-03" db="EMBL/GenBank/DDBJ databases">
        <title>Bacteriophage NCPPB3778 and a type I-E CRISPR drive the evolution of the US Biological Select Agent, Rathayibacter toxicus.</title>
        <authorList>
            <person name="Davis E.W.II."/>
            <person name="Tabima J.F."/>
            <person name="Weisberg A.J."/>
            <person name="Dantas Lopes L."/>
            <person name="Wiseman M.S."/>
            <person name="Wiseman M.S."/>
            <person name="Pupko T."/>
            <person name="Belcher M.S."/>
            <person name="Sechler A.J."/>
            <person name="Tancos M.A."/>
            <person name="Schroeder B.K."/>
            <person name="Murray T.D."/>
            <person name="Luster D.G."/>
            <person name="Schneider W.L."/>
            <person name="Rogers E."/>
            <person name="Andreote F.D."/>
            <person name="Grunwald N.J."/>
            <person name="Putnam M.L."/>
            <person name="Chang J.H."/>
        </authorList>
    </citation>
    <scope>NUCLEOTIDE SEQUENCE [LARGE SCALE GENOMIC DNA]</scope>
    <source>
        <strain evidence="2 3">DSM 15933</strain>
    </source>
</reference>
<comment type="caution">
    <text evidence="2">The sequence shown here is derived from an EMBL/GenBank/DDBJ whole genome shotgun (WGS) entry which is preliminary data.</text>
</comment>
<keyword evidence="3" id="KW-1185">Reference proteome</keyword>
<dbReference type="InterPro" id="IPR032466">
    <property type="entry name" value="Metal_Hydrolase"/>
</dbReference>
<dbReference type="RefSeq" id="WP_107574328.1">
    <property type="nucleotide sequence ID" value="NZ_PZPL01000001.1"/>
</dbReference>
<dbReference type="CDD" id="cd01298">
    <property type="entry name" value="ATZ_TRZ_like"/>
    <property type="match status" value="1"/>
</dbReference>
<dbReference type="InterPro" id="IPR006680">
    <property type="entry name" value="Amidohydro-rel"/>
</dbReference>
<name>A0A2T4USZ5_9MICO</name>
<dbReference type="Gene3D" id="2.30.40.10">
    <property type="entry name" value="Urease, subunit C, domain 1"/>
    <property type="match status" value="1"/>
</dbReference>
<accession>A0A2T4USZ5</accession>
<gene>
    <name evidence="2" type="ORF">C1I63_07200</name>
</gene>
<protein>
    <submittedName>
        <fullName evidence="2">Amidohydrolase</fullName>
    </submittedName>
</protein>
<dbReference type="SUPFAM" id="SSF51338">
    <property type="entry name" value="Composite domain of metallo-dependent hydrolases"/>
    <property type="match status" value="1"/>
</dbReference>
<organism evidence="2 3">
    <name type="scientific">Rathayibacter caricis DSM 15933</name>
    <dbReference type="NCBI Taxonomy" id="1328867"/>
    <lineage>
        <taxon>Bacteria</taxon>
        <taxon>Bacillati</taxon>
        <taxon>Actinomycetota</taxon>
        <taxon>Actinomycetes</taxon>
        <taxon>Micrococcales</taxon>
        <taxon>Microbacteriaceae</taxon>
        <taxon>Rathayibacter</taxon>
    </lineage>
</organism>
<feature type="domain" description="Amidohydrolase-related" evidence="1">
    <location>
        <begin position="55"/>
        <end position="437"/>
    </location>
</feature>
<sequence length="503" mass="53983">MPLLITDASVITMDPVSGAVPITASIRIVDDVIVAIGPGLVAEPGDEVIDGRDRLVTPGFVNAHTHSWEYLYKGRYDNLPLELWMLLSYPILGDSRVAPDLVRLRSSLFALESLKAGVTTLVDDVLENPDQDAAQLAAVFDAYDEIGIRANISGHVISKPFFETMPFLEELLPADVLESARAASRPTTEGYLAFSREAFATQHGRGGGRLRYMVAPSAPQRVAPELLVGATELALEHDAECHIHVLETKTQLVTGEESYGGTLVEYMERIGALSRNTTFAHGIWLTDSDMDRVAAAGTSISHNPLSNLKLGSGIAPWRALHDAGVNLGLGTDGCSSSDSPRMLDVIKAAALLHKATDPDLASWPTVAEVLTAGTIGGARSAVLDHVTGSIEVGKQADLVLFDLETLNFTPRQRLENQLVYSENGSSIDTVIVAGRVVVAGGESTTVDEKALRADLAAQLGGIVAWQDSLDRTNGVLTAPFHRMYERAMARDASIDRFSGRRLV</sequence>